<evidence type="ECO:0000313" key="2">
    <source>
        <dbReference type="Proteomes" id="UP001281410"/>
    </source>
</evidence>
<evidence type="ECO:0000313" key="1">
    <source>
        <dbReference type="EMBL" id="KAK3192909.1"/>
    </source>
</evidence>
<sequence length="54" mass="6227">MIANEQLSERQALEVAKMLLKERRNFRDITGVVSAIRKFVTTYTNQSSKIKLLS</sequence>
<accession>A0AAD9ZTS4</accession>
<name>A0AAD9ZTS4_9ROSI</name>
<gene>
    <name evidence="1" type="ORF">Dsin_024219</name>
</gene>
<dbReference type="EMBL" id="JANJYJ010000008">
    <property type="protein sequence ID" value="KAK3192909.1"/>
    <property type="molecule type" value="Genomic_DNA"/>
</dbReference>
<reference evidence="1" key="1">
    <citation type="journal article" date="2023" name="Plant J.">
        <title>Genome sequences and population genomics provide insights into the demographic history, inbreeding, and mutation load of two 'living fossil' tree species of Dipteronia.</title>
        <authorList>
            <person name="Feng Y."/>
            <person name="Comes H.P."/>
            <person name="Chen J."/>
            <person name="Zhu S."/>
            <person name="Lu R."/>
            <person name="Zhang X."/>
            <person name="Li P."/>
            <person name="Qiu J."/>
            <person name="Olsen K.M."/>
            <person name="Qiu Y."/>
        </authorList>
    </citation>
    <scope>NUCLEOTIDE SEQUENCE</scope>
    <source>
        <strain evidence="1">NBL</strain>
    </source>
</reference>
<comment type="caution">
    <text evidence="1">The sequence shown here is derived from an EMBL/GenBank/DDBJ whole genome shotgun (WGS) entry which is preliminary data.</text>
</comment>
<protein>
    <submittedName>
        <fullName evidence="1">Uncharacterized protein</fullName>
    </submittedName>
</protein>
<proteinExistence type="predicted"/>
<keyword evidence="2" id="KW-1185">Reference proteome</keyword>
<dbReference type="AlphaFoldDB" id="A0AAD9ZTS4"/>
<dbReference type="Proteomes" id="UP001281410">
    <property type="component" value="Unassembled WGS sequence"/>
</dbReference>
<organism evidence="1 2">
    <name type="scientific">Dipteronia sinensis</name>
    <dbReference type="NCBI Taxonomy" id="43782"/>
    <lineage>
        <taxon>Eukaryota</taxon>
        <taxon>Viridiplantae</taxon>
        <taxon>Streptophyta</taxon>
        <taxon>Embryophyta</taxon>
        <taxon>Tracheophyta</taxon>
        <taxon>Spermatophyta</taxon>
        <taxon>Magnoliopsida</taxon>
        <taxon>eudicotyledons</taxon>
        <taxon>Gunneridae</taxon>
        <taxon>Pentapetalae</taxon>
        <taxon>rosids</taxon>
        <taxon>malvids</taxon>
        <taxon>Sapindales</taxon>
        <taxon>Sapindaceae</taxon>
        <taxon>Hippocastanoideae</taxon>
        <taxon>Acereae</taxon>
        <taxon>Dipteronia</taxon>
    </lineage>
</organism>